<dbReference type="Proteomes" id="UP001362999">
    <property type="component" value="Unassembled WGS sequence"/>
</dbReference>
<protein>
    <submittedName>
        <fullName evidence="4">Caspase domain-containing protein</fullName>
    </submittedName>
</protein>
<dbReference type="GO" id="GO:0006508">
    <property type="term" value="P:proteolysis"/>
    <property type="evidence" value="ECO:0007669"/>
    <property type="project" value="InterPro"/>
</dbReference>
<sequence length="325" mass="36783">MASAVVELHSNFNCNDLAESLHSRNVVNDSCKGQRRALLVGIRLCKSKEYAELPTAHEDVYKMRDLLIDVYEYTPSEITVVVDDGVKGHLQPTRHNILAAITELVNGVKKGDHLCFHYAGHSSQIPNERSNSEEDGMNECLVPLDGEEMMIVDDELHNALVRPLPAGAHLVAVMDTSHSGSLLDLDHFLCNRVYVPWVWRGWRHSEELRSVVVRRGARIPTMLQPTSRAFKTLPFLSNRDLHATRDRPASQKSTGSSSPRTPSLMRLRRGKNRPLARTRTLTLALRSTIDKEESRIERLRRSRWSHSTADLRCVTRWLHPPKVGA</sequence>
<dbReference type="EMBL" id="JAWWNJ010000017">
    <property type="protein sequence ID" value="KAK7038309.1"/>
    <property type="molecule type" value="Genomic_DNA"/>
</dbReference>
<reference evidence="4 5" key="1">
    <citation type="journal article" date="2024" name="J Genomics">
        <title>Draft genome sequencing and assembly of Favolaschia claudopus CIRM-BRFM 2984 isolated from oak limbs.</title>
        <authorList>
            <person name="Navarro D."/>
            <person name="Drula E."/>
            <person name="Chaduli D."/>
            <person name="Cazenave R."/>
            <person name="Ahrendt S."/>
            <person name="Wang J."/>
            <person name="Lipzen A."/>
            <person name="Daum C."/>
            <person name="Barry K."/>
            <person name="Grigoriev I.V."/>
            <person name="Favel A."/>
            <person name="Rosso M.N."/>
            <person name="Martin F."/>
        </authorList>
    </citation>
    <scope>NUCLEOTIDE SEQUENCE [LARGE SCALE GENOMIC DNA]</scope>
    <source>
        <strain evidence="4 5">CIRM-BRFM 2984</strain>
    </source>
</reference>
<dbReference type="PANTHER" id="PTHR48104">
    <property type="entry name" value="METACASPASE-4"/>
    <property type="match status" value="1"/>
</dbReference>
<gene>
    <name evidence="4" type="ORF">R3P38DRAFT_3475152</name>
</gene>
<evidence type="ECO:0000313" key="5">
    <source>
        <dbReference type="Proteomes" id="UP001362999"/>
    </source>
</evidence>
<dbReference type="PANTHER" id="PTHR48104:SF30">
    <property type="entry name" value="METACASPASE-1"/>
    <property type="match status" value="1"/>
</dbReference>
<dbReference type="AlphaFoldDB" id="A0AAW0CE62"/>
<name>A0AAW0CE62_9AGAR</name>
<evidence type="ECO:0000256" key="1">
    <source>
        <dbReference type="ARBA" id="ARBA00009005"/>
    </source>
</evidence>
<organism evidence="4 5">
    <name type="scientific">Favolaschia claudopus</name>
    <dbReference type="NCBI Taxonomy" id="2862362"/>
    <lineage>
        <taxon>Eukaryota</taxon>
        <taxon>Fungi</taxon>
        <taxon>Dikarya</taxon>
        <taxon>Basidiomycota</taxon>
        <taxon>Agaricomycotina</taxon>
        <taxon>Agaricomycetes</taxon>
        <taxon>Agaricomycetidae</taxon>
        <taxon>Agaricales</taxon>
        <taxon>Marasmiineae</taxon>
        <taxon>Mycenaceae</taxon>
        <taxon>Favolaschia</taxon>
    </lineage>
</organism>
<feature type="domain" description="Peptidase C14 caspase" evidence="3">
    <location>
        <begin position="35"/>
        <end position="186"/>
    </location>
</feature>
<evidence type="ECO:0000256" key="2">
    <source>
        <dbReference type="SAM" id="MobiDB-lite"/>
    </source>
</evidence>
<dbReference type="GO" id="GO:0004197">
    <property type="term" value="F:cysteine-type endopeptidase activity"/>
    <property type="evidence" value="ECO:0007669"/>
    <property type="project" value="InterPro"/>
</dbReference>
<accession>A0AAW0CE62</accession>
<comment type="similarity">
    <text evidence="1">Belongs to the peptidase C14B family.</text>
</comment>
<evidence type="ECO:0000259" key="3">
    <source>
        <dbReference type="Pfam" id="PF00656"/>
    </source>
</evidence>
<dbReference type="InterPro" id="IPR011600">
    <property type="entry name" value="Pept_C14_caspase"/>
</dbReference>
<dbReference type="Gene3D" id="3.40.50.12660">
    <property type="match status" value="1"/>
</dbReference>
<feature type="compositionally biased region" description="Polar residues" evidence="2">
    <location>
        <begin position="250"/>
        <end position="261"/>
    </location>
</feature>
<keyword evidence="5" id="KW-1185">Reference proteome</keyword>
<dbReference type="GO" id="GO:0005737">
    <property type="term" value="C:cytoplasm"/>
    <property type="evidence" value="ECO:0007669"/>
    <property type="project" value="TreeGrafter"/>
</dbReference>
<dbReference type="InterPro" id="IPR050452">
    <property type="entry name" value="Metacaspase"/>
</dbReference>
<proteinExistence type="inferred from homology"/>
<dbReference type="Pfam" id="PF00656">
    <property type="entry name" value="Peptidase_C14"/>
    <property type="match status" value="1"/>
</dbReference>
<evidence type="ECO:0000313" key="4">
    <source>
        <dbReference type="EMBL" id="KAK7038309.1"/>
    </source>
</evidence>
<comment type="caution">
    <text evidence="4">The sequence shown here is derived from an EMBL/GenBank/DDBJ whole genome shotgun (WGS) entry which is preliminary data.</text>
</comment>
<feature type="region of interest" description="Disordered" evidence="2">
    <location>
        <begin position="241"/>
        <end position="271"/>
    </location>
</feature>